<comment type="caution">
    <text evidence="1">The sequence shown here is derived from an EMBL/GenBank/DDBJ whole genome shotgun (WGS) entry which is preliminary data.</text>
</comment>
<keyword evidence="2" id="KW-1185">Reference proteome</keyword>
<sequence length="144" mass="16447">MLVNDMVGLLDNTACGMLLPAVDLSPDSLSLYNWNIRAIAHLPIFHCRNTERPLSVTIQHYNHIFRPYKYRRCGHLVRWHNAVSARLPLRFRPVWQVGGGGDIPQYLSCKLCDTPNANNLQPDCLECLAVADLRPHRQSVIEVY</sequence>
<proteinExistence type="predicted"/>
<accession>A0AAN9AB78</accession>
<evidence type="ECO:0000313" key="1">
    <source>
        <dbReference type="EMBL" id="KAK7077377.1"/>
    </source>
</evidence>
<protein>
    <submittedName>
        <fullName evidence="1">Uncharacterized protein</fullName>
    </submittedName>
</protein>
<reference evidence="1 2" key="1">
    <citation type="submission" date="2023-11" db="EMBL/GenBank/DDBJ databases">
        <title>Halocaridina rubra genome assembly.</title>
        <authorList>
            <person name="Smith C."/>
        </authorList>
    </citation>
    <scope>NUCLEOTIDE SEQUENCE [LARGE SCALE GENOMIC DNA]</scope>
    <source>
        <strain evidence="1">EP-1</strain>
        <tissue evidence="1">Whole</tissue>
    </source>
</reference>
<dbReference type="EMBL" id="JAXCGZ010009055">
    <property type="protein sequence ID" value="KAK7077377.1"/>
    <property type="molecule type" value="Genomic_DNA"/>
</dbReference>
<dbReference type="Proteomes" id="UP001381693">
    <property type="component" value="Unassembled WGS sequence"/>
</dbReference>
<feature type="non-terminal residue" evidence="1">
    <location>
        <position position="144"/>
    </location>
</feature>
<organism evidence="1 2">
    <name type="scientific">Halocaridina rubra</name>
    <name type="common">Hawaiian red shrimp</name>
    <dbReference type="NCBI Taxonomy" id="373956"/>
    <lineage>
        <taxon>Eukaryota</taxon>
        <taxon>Metazoa</taxon>
        <taxon>Ecdysozoa</taxon>
        <taxon>Arthropoda</taxon>
        <taxon>Crustacea</taxon>
        <taxon>Multicrustacea</taxon>
        <taxon>Malacostraca</taxon>
        <taxon>Eumalacostraca</taxon>
        <taxon>Eucarida</taxon>
        <taxon>Decapoda</taxon>
        <taxon>Pleocyemata</taxon>
        <taxon>Caridea</taxon>
        <taxon>Atyoidea</taxon>
        <taxon>Atyidae</taxon>
        <taxon>Halocaridina</taxon>
    </lineage>
</organism>
<dbReference type="AlphaFoldDB" id="A0AAN9AB78"/>
<gene>
    <name evidence="1" type="ORF">SK128_011202</name>
</gene>
<evidence type="ECO:0000313" key="2">
    <source>
        <dbReference type="Proteomes" id="UP001381693"/>
    </source>
</evidence>
<name>A0AAN9AB78_HALRR</name>